<keyword evidence="2" id="KW-0966">Cell projection</keyword>
<dbReference type="Gene3D" id="3.40.1690.10">
    <property type="entry name" value="secretion proteins EscU"/>
    <property type="match status" value="1"/>
</dbReference>
<dbReference type="PANTHER" id="PTHR30531">
    <property type="entry name" value="FLAGELLAR BIOSYNTHETIC PROTEIN FLHB"/>
    <property type="match status" value="1"/>
</dbReference>
<keyword evidence="2" id="KW-0282">Flagellum</keyword>
<dbReference type="AlphaFoldDB" id="A0A5C1QLP1"/>
<dbReference type="EMBL" id="CP036150">
    <property type="protein sequence ID" value="QEN09025.1"/>
    <property type="molecule type" value="Genomic_DNA"/>
</dbReference>
<protein>
    <submittedName>
        <fullName evidence="2">Flagellar biosynthesis</fullName>
    </submittedName>
</protein>
<dbReference type="InterPro" id="IPR029025">
    <property type="entry name" value="T3SS_substrate_exporter_C"/>
</dbReference>
<dbReference type="GO" id="GO:0009306">
    <property type="term" value="P:protein secretion"/>
    <property type="evidence" value="ECO:0007669"/>
    <property type="project" value="InterPro"/>
</dbReference>
<proteinExistence type="inferred from homology"/>
<evidence type="ECO:0000256" key="1">
    <source>
        <dbReference type="ARBA" id="ARBA00010690"/>
    </source>
</evidence>
<dbReference type="InterPro" id="IPR006135">
    <property type="entry name" value="T3SS_substrate_exporter"/>
</dbReference>
<dbReference type="OrthoDB" id="361231at2"/>
<keyword evidence="3" id="KW-1185">Reference proteome</keyword>
<dbReference type="PANTHER" id="PTHR30531:SF12">
    <property type="entry name" value="FLAGELLAR BIOSYNTHETIC PROTEIN FLHB"/>
    <property type="match status" value="1"/>
</dbReference>
<gene>
    <name evidence="2" type="ORF">EXM22_13880</name>
</gene>
<evidence type="ECO:0000313" key="2">
    <source>
        <dbReference type="EMBL" id="QEN09025.1"/>
    </source>
</evidence>
<dbReference type="KEGG" id="ock:EXM22_13880"/>
<organism evidence="2 3">
    <name type="scientific">Oceanispirochaeta crateris</name>
    <dbReference type="NCBI Taxonomy" id="2518645"/>
    <lineage>
        <taxon>Bacteria</taxon>
        <taxon>Pseudomonadati</taxon>
        <taxon>Spirochaetota</taxon>
        <taxon>Spirochaetia</taxon>
        <taxon>Spirochaetales</taxon>
        <taxon>Spirochaetaceae</taxon>
        <taxon>Oceanispirochaeta</taxon>
    </lineage>
</organism>
<dbReference type="RefSeq" id="WP_149487101.1">
    <property type="nucleotide sequence ID" value="NZ_CP036150.1"/>
</dbReference>
<dbReference type="GO" id="GO:0005886">
    <property type="term" value="C:plasma membrane"/>
    <property type="evidence" value="ECO:0007669"/>
    <property type="project" value="TreeGrafter"/>
</dbReference>
<sequence>MGINKSVALKWDRESDAAPRLIAAGKGPLADRILSLALDAGIPVHEDSILAEALADAPIGSEIPKELYQLAAEVYIFLMNLETSFFEREEQS</sequence>
<dbReference type="Proteomes" id="UP000324209">
    <property type="component" value="Chromosome"/>
</dbReference>
<evidence type="ECO:0000313" key="3">
    <source>
        <dbReference type="Proteomes" id="UP000324209"/>
    </source>
</evidence>
<keyword evidence="2" id="KW-0969">Cilium</keyword>
<comment type="similarity">
    <text evidence="1">Belongs to the type III secretion exporter family.</text>
</comment>
<reference evidence="2 3" key="1">
    <citation type="submission" date="2019-02" db="EMBL/GenBank/DDBJ databases">
        <title>Complete Genome Sequence and Methylome Analysis of free living Spirochaetas.</title>
        <authorList>
            <person name="Fomenkov A."/>
            <person name="Dubinina G."/>
            <person name="Leshcheva N."/>
            <person name="Mikheeva N."/>
            <person name="Grabovich M."/>
            <person name="Vincze T."/>
            <person name="Roberts R.J."/>
        </authorList>
    </citation>
    <scope>NUCLEOTIDE SEQUENCE [LARGE SCALE GENOMIC DNA]</scope>
    <source>
        <strain evidence="2 3">K2</strain>
    </source>
</reference>
<dbReference type="Pfam" id="PF01312">
    <property type="entry name" value="Bac_export_2"/>
    <property type="match status" value="1"/>
</dbReference>
<dbReference type="SUPFAM" id="SSF160544">
    <property type="entry name" value="EscU C-terminal domain-like"/>
    <property type="match status" value="1"/>
</dbReference>
<accession>A0A5C1QLP1</accession>
<name>A0A5C1QLP1_9SPIO</name>